<keyword evidence="7 14" id="KW-1133">Transmembrane helix</keyword>
<keyword evidence="9" id="KW-0406">Ion transport</keyword>
<keyword evidence="5 14" id="KW-0812">Transmembrane</keyword>
<evidence type="ECO:0000256" key="14">
    <source>
        <dbReference type="SAM" id="Phobius"/>
    </source>
</evidence>
<feature type="transmembrane region" description="Helical" evidence="14">
    <location>
        <begin position="405"/>
        <end position="427"/>
    </location>
</feature>
<feature type="transmembrane region" description="Helical" evidence="14">
    <location>
        <begin position="46"/>
        <end position="72"/>
    </location>
</feature>
<evidence type="ECO:0000256" key="7">
    <source>
        <dbReference type="ARBA" id="ARBA00022989"/>
    </source>
</evidence>
<dbReference type="PANTHER" id="PTHR48086">
    <property type="entry name" value="SODIUM/PROLINE SYMPORTER-RELATED"/>
    <property type="match status" value="1"/>
</dbReference>
<keyword evidence="6" id="KW-0769">Symport</keyword>
<dbReference type="Pfam" id="PF00474">
    <property type="entry name" value="SSF"/>
    <property type="match status" value="2"/>
</dbReference>
<dbReference type="Gene3D" id="1.20.1730.10">
    <property type="entry name" value="Sodium/glucose cotransporter"/>
    <property type="match status" value="1"/>
</dbReference>
<feature type="transmembrane region" description="Helical" evidence="14">
    <location>
        <begin position="185"/>
        <end position="204"/>
    </location>
</feature>
<comment type="catalytic activity">
    <reaction evidence="12">
        <text>L-proline(in) + Na(+)(in) = L-proline(out) + Na(+)(out)</text>
        <dbReference type="Rhea" id="RHEA:28967"/>
        <dbReference type="ChEBI" id="CHEBI:29101"/>
        <dbReference type="ChEBI" id="CHEBI:60039"/>
    </reaction>
</comment>
<dbReference type="KEGG" id="taer:GT409_00575"/>
<evidence type="ECO:0000256" key="13">
    <source>
        <dbReference type="RuleBase" id="RU362091"/>
    </source>
</evidence>
<comment type="similarity">
    <text evidence="2 13">Belongs to the sodium:solute symporter (SSF) (TC 2.A.21) family.</text>
</comment>
<dbReference type="GO" id="GO:0015824">
    <property type="term" value="P:proline transport"/>
    <property type="evidence" value="ECO:0007669"/>
    <property type="project" value="TreeGrafter"/>
</dbReference>
<dbReference type="AlphaFoldDB" id="A0A6P1MAI3"/>
<dbReference type="InterPro" id="IPR001734">
    <property type="entry name" value="Na/solute_symporter"/>
</dbReference>
<feature type="transmembrane region" description="Helical" evidence="14">
    <location>
        <begin position="623"/>
        <end position="642"/>
    </location>
</feature>
<dbReference type="PROSITE" id="PS50283">
    <property type="entry name" value="NA_SOLUT_SYMP_3"/>
    <property type="match status" value="1"/>
</dbReference>
<proteinExistence type="inferred from homology"/>
<evidence type="ECO:0000256" key="1">
    <source>
        <dbReference type="ARBA" id="ARBA00004651"/>
    </source>
</evidence>
<evidence type="ECO:0000256" key="10">
    <source>
        <dbReference type="ARBA" id="ARBA00023136"/>
    </source>
</evidence>
<keyword evidence="10 14" id="KW-0472">Membrane</keyword>
<feature type="transmembrane region" description="Helical" evidence="14">
    <location>
        <begin position="530"/>
        <end position="550"/>
    </location>
</feature>
<feature type="transmembrane region" description="Helical" evidence="14">
    <location>
        <begin position="595"/>
        <end position="617"/>
    </location>
</feature>
<protein>
    <submittedName>
        <fullName evidence="15">Sodium:solute symporter</fullName>
    </submittedName>
</protein>
<comment type="subcellular location">
    <subcellularLocation>
        <location evidence="1">Cell membrane</location>
        <topology evidence="1">Multi-pass membrane protein</topology>
    </subcellularLocation>
</comment>
<evidence type="ECO:0000256" key="11">
    <source>
        <dbReference type="ARBA" id="ARBA00023201"/>
    </source>
</evidence>
<evidence type="ECO:0000256" key="4">
    <source>
        <dbReference type="ARBA" id="ARBA00022475"/>
    </source>
</evidence>
<organism evidence="15 16">
    <name type="scientific">Tichowtungia aerotolerans</name>
    <dbReference type="NCBI Taxonomy" id="2697043"/>
    <lineage>
        <taxon>Bacteria</taxon>
        <taxon>Pseudomonadati</taxon>
        <taxon>Kiritimatiellota</taxon>
        <taxon>Tichowtungiia</taxon>
        <taxon>Tichowtungiales</taxon>
        <taxon>Tichowtungiaceae</taxon>
        <taxon>Tichowtungia</taxon>
    </lineage>
</organism>
<feature type="transmembrane region" description="Helical" evidence="14">
    <location>
        <begin position="246"/>
        <end position="267"/>
    </location>
</feature>
<evidence type="ECO:0000313" key="15">
    <source>
        <dbReference type="EMBL" id="QHI70851.1"/>
    </source>
</evidence>
<evidence type="ECO:0000256" key="12">
    <source>
        <dbReference type="ARBA" id="ARBA00033708"/>
    </source>
</evidence>
<evidence type="ECO:0000256" key="9">
    <source>
        <dbReference type="ARBA" id="ARBA00023065"/>
    </source>
</evidence>
<name>A0A6P1MAI3_9BACT</name>
<reference evidence="15 16" key="1">
    <citation type="submission" date="2020-01" db="EMBL/GenBank/DDBJ databases">
        <title>Ponticoccus aerotolerans gen. nov., sp. nov., an anaerobic bacterium and proposal of Ponticoccusceae fam. nov., Ponticoccusles ord. nov. and Ponticoccuse classis nov. in the phylum Kiritimatiellaeota.</title>
        <authorList>
            <person name="Zhou L.Y."/>
            <person name="Du Z.J."/>
        </authorList>
    </citation>
    <scope>NUCLEOTIDE SEQUENCE [LARGE SCALE GENOMIC DNA]</scope>
    <source>
        <strain evidence="15 16">S-5007</strain>
    </source>
</reference>
<dbReference type="GO" id="GO:0005298">
    <property type="term" value="F:proline:sodium symporter activity"/>
    <property type="evidence" value="ECO:0007669"/>
    <property type="project" value="TreeGrafter"/>
</dbReference>
<keyword evidence="8" id="KW-0915">Sodium</keyword>
<dbReference type="InterPro" id="IPR038377">
    <property type="entry name" value="Na/Glc_symporter_sf"/>
</dbReference>
<evidence type="ECO:0000313" key="16">
    <source>
        <dbReference type="Proteomes" id="UP000464954"/>
    </source>
</evidence>
<feature type="transmembrane region" description="Helical" evidence="14">
    <location>
        <begin position="78"/>
        <end position="97"/>
    </location>
</feature>
<evidence type="ECO:0000256" key="3">
    <source>
        <dbReference type="ARBA" id="ARBA00022448"/>
    </source>
</evidence>
<keyword evidence="3" id="KW-0813">Transport</keyword>
<dbReference type="InterPro" id="IPR050277">
    <property type="entry name" value="Sodium:Solute_Symporter"/>
</dbReference>
<keyword evidence="16" id="KW-1185">Reference proteome</keyword>
<feature type="transmembrane region" description="Helical" evidence="14">
    <location>
        <begin position="159"/>
        <end position="178"/>
    </location>
</feature>
<dbReference type="EMBL" id="CP047593">
    <property type="protein sequence ID" value="QHI70851.1"/>
    <property type="molecule type" value="Genomic_DNA"/>
</dbReference>
<keyword evidence="11" id="KW-0739">Sodium transport</keyword>
<dbReference type="GO" id="GO:0005886">
    <property type="term" value="C:plasma membrane"/>
    <property type="evidence" value="ECO:0007669"/>
    <property type="project" value="UniProtKB-SubCell"/>
</dbReference>
<accession>A0A6P1MAI3</accession>
<feature type="transmembrane region" description="Helical" evidence="14">
    <location>
        <begin position="448"/>
        <end position="470"/>
    </location>
</feature>
<feature type="transmembrane region" description="Helical" evidence="14">
    <location>
        <begin position="130"/>
        <end position="153"/>
    </location>
</feature>
<feature type="transmembrane region" description="Helical" evidence="14">
    <location>
        <begin position="476"/>
        <end position="498"/>
    </location>
</feature>
<dbReference type="Proteomes" id="UP000464954">
    <property type="component" value="Chromosome"/>
</dbReference>
<dbReference type="PANTHER" id="PTHR48086:SF3">
    <property type="entry name" value="SODIUM_PROLINE SYMPORTER"/>
    <property type="match status" value="1"/>
</dbReference>
<evidence type="ECO:0000256" key="2">
    <source>
        <dbReference type="ARBA" id="ARBA00006434"/>
    </source>
</evidence>
<feature type="transmembrane region" description="Helical" evidence="14">
    <location>
        <begin position="288"/>
        <end position="312"/>
    </location>
</feature>
<gene>
    <name evidence="15" type="ORF">GT409_00575</name>
</gene>
<evidence type="ECO:0000256" key="5">
    <source>
        <dbReference type="ARBA" id="ARBA00022692"/>
    </source>
</evidence>
<evidence type="ECO:0000256" key="8">
    <source>
        <dbReference type="ARBA" id="ARBA00023053"/>
    </source>
</evidence>
<keyword evidence="4" id="KW-1003">Cell membrane</keyword>
<dbReference type="GO" id="GO:0015193">
    <property type="term" value="F:L-proline transmembrane transporter activity"/>
    <property type="evidence" value="ECO:0007669"/>
    <property type="project" value="TreeGrafter"/>
</dbReference>
<evidence type="ECO:0000256" key="6">
    <source>
        <dbReference type="ARBA" id="ARBA00022847"/>
    </source>
</evidence>
<sequence length="653" mass="72709">MNYFGLLDYIFMGGYLLILLGMGFYLKRLASRSLENYICGGRHIPWWMMGVSGMANFLDLAGTAVIISFLFMIGPRGLFVEFRGGAVLILPFMMLWAGKWHRRSGCLTLAEWNIFRFGDNWGGRFAQQMIVISVILFTIGMLAYLIIGAGIFLSMFLPFSPMACSIGLIGLATFYNMISGFYGVVYTDLFQSSIIIAAVIYISIKAFGITDSAEQISAVAQQVTGTADWISGMPRWTVDMPKGYEAYRPLMAIMGLYLVRTIFFGAGSGGDQRYFGARNDRECGMLSLFWTVLMTLRWPMMIGIAVLGLFAVHNLLPNHDAVAQASQLIQAHYPGTEGQAWDALISGLSHNPASYPAELIDQLKTLLGTDQFSGKLQLLSSQGTINPEKILPAVLLISVGEGMRGILVIALVAAALSTFGSTVNLTTGMIVNDLYKKWIRPKASTRELIFASWASVAILVIAGFFFSVTLKNINDIWGWLMMGLQSAILVPMFLRFYWWRFNGGGYAFGCLGGLVATIIQRAIAPELNEGWQFVITLAGGLAGAIIGTYTTQPTDPEVLKNFYLKTRPFGIWGKLKQQLPEEERIKVSKEHSRDLISVPFALLWQITMFLLPMLALIKNWKGSIITFVLWLIGGIGLWFFWYRHLPKTNFYED</sequence>
<feature type="transmembrane region" description="Helical" evidence="14">
    <location>
        <begin position="505"/>
        <end position="524"/>
    </location>
</feature>
<feature type="transmembrane region" description="Helical" evidence="14">
    <location>
        <begin position="6"/>
        <end position="26"/>
    </location>
</feature>